<evidence type="ECO:0000313" key="1">
    <source>
        <dbReference type="EMBL" id="QPR05050.1"/>
    </source>
</evidence>
<dbReference type="RefSeq" id="WP_028132417.1">
    <property type="nucleotide sequence ID" value="NZ_BIBX01000015.1"/>
</dbReference>
<sequence length="186" mass="21286">MFKSKNIKITDFTLKSKQPFFKAQSISGKFQRRFTGIHFYEAEFTANYMAQDINEVKEFVARHLFGRPFSVPLSYFSKYTGDVRQMVTAAAGTARGGRKVRISNFTGTLKAGTVIQFENHKKIYTITEDVKSGGEMKLFPNLRQNVLAGEVIKYQNVEGEFVLKTENIDWKIAQIGKMKFELVENV</sequence>
<evidence type="ECO:0000313" key="2">
    <source>
        <dbReference type="EMBL" id="STE75083.1"/>
    </source>
</evidence>
<dbReference type="EMBL" id="CP122634">
    <property type="protein sequence ID" value="WHH99848.1"/>
    <property type="molecule type" value="Genomic_DNA"/>
</dbReference>
<organism evidence="1 6">
    <name type="scientific">Escherichia coli</name>
    <dbReference type="NCBI Taxonomy" id="562"/>
    <lineage>
        <taxon>Bacteria</taxon>
        <taxon>Pseudomonadati</taxon>
        <taxon>Pseudomonadota</taxon>
        <taxon>Gammaproteobacteria</taxon>
        <taxon>Enterobacterales</taxon>
        <taxon>Enterobacteriaceae</taxon>
        <taxon>Escherichia</taxon>
    </lineage>
</organism>
<dbReference type="Proteomes" id="UP000594864">
    <property type="component" value="Chromosome"/>
</dbReference>
<evidence type="ECO:0000313" key="4">
    <source>
        <dbReference type="EMBL" id="WHH99848.1"/>
    </source>
</evidence>
<protein>
    <submittedName>
        <fullName evidence="1">Uncharacterized protein</fullName>
    </submittedName>
</protein>
<dbReference type="AlphaFoldDB" id="A0A2X5EYL3"/>
<evidence type="ECO:0000313" key="3">
    <source>
        <dbReference type="EMBL" id="STE75650.1"/>
    </source>
</evidence>
<name>A0A2X5EYL3_ECOLX</name>
<reference evidence="4" key="3">
    <citation type="journal article" date="2023" name="Front. Microbiol.">
        <title>Virotyping and genetic antimicrobial susceptibility testing of porcine ETEC/STEC strains and associated plasmid types.</title>
        <authorList>
            <person name="Vereecke N."/>
            <person name="Van Hoorde S."/>
            <person name="Sperling D."/>
            <person name="Theuns S."/>
            <person name="Devriendt B."/>
            <person name="Cox E."/>
        </authorList>
    </citation>
    <scope>NUCLEOTIDE SEQUENCE</scope>
    <source>
        <strain evidence="4">ETEC4085</strain>
    </source>
</reference>
<dbReference type="Proteomes" id="UP001179946">
    <property type="component" value="Chromosome"/>
</dbReference>
<dbReference type="EMBL" id="UFYN01000005">
    <property type="protein sequence ID" value="STE75083.1"/>
    <property type="molecule type" value="Genomic_DNA"/>
</dbReference>
<proteinExistence type="predicted"/>
<evidence type="ECO:0000313" key="5">
    <source>
        <dbReference type="Proteomes" id="UP000254219"/>
    </source>
</evidence>
<accession>A0A2X5EYL3</accession>
<dbReference type="EMBL" id="UFYN01000008">
    <property type="protein sequence ID" value="STE75650.1"/>
    <property type="molecule type" value="Genomic_DNA"/>
</dbReference>
<dbReference type="Proteomes" id="UP000254219">
    <property type="component" value="Unassembled WGS sequence"/>
</dbReference>
<reference evidence="2 5" key="1">
    <citation type="submission" date="2018-06" db="EMBL/GenBank/DDBJ databases">
        <authorList>
            <consortium name="Pathogen Informatics"/>
            <person name="Doyle S."/>
        </authorList>
    </citation>
    <scope>NUCLEOTIDE SEQUENCE [LARGE SCALE GENOMIC DNA]</scope>
    <source>
        <strain evidence="2 5">NCTC11181</strain>
    </source>
</reference>
<gene>
    <name evidence="1" type="ORF">I6H02_00630</name>
    <name evidence="2" type="ORF">NCTC11181_04504</name>
    <name evidence="3" type="ORF">NCTC11181_04921</name>
    <name evidence="4" type="ORF">QDW62_13715</name>
</gene>
<reference evidence="1 6" key="2">
    <citation type="submission" date="2020-12" db="EMBL/GenBank/DDBJ databases">
        <title>FDA dAtabase for Regulatory Grade micrObial Sequences (FDA-ARGOS): Supporting development and validation of Infectious Disease Dx tests.</title>
        <authorList>
            <person name="Sproer C."/>
            <person name="Gronow S."/>
            <person name="Severitt S."/>
            <person name="Schroder I."/>
            <person name="Tallon L."/>
            <person name="Sadzewicz L."/>
            <person name="Zhao X."/>
            <person name="Boylan J."/>
            <person name="Ott S."/>
            <person name="Bowen H."/>
            <person name="Vavikolanu K."/>
            <person name="Mehta A."/>
            <person name="Aluvathingal J."/>
            <person name="Nadendla S."/>
            <person name="Lowell S."/>
            <person name="Myers T."/>
            <person name="Yan Y."/>
            <person name="Sichtig H."/>
        </authorList>
    </citation>
    <scope>NUCLEOTIDE SEQUENCE [LARGE SCALE GENOMIC DNA]</scope>
    <source>
        <strain evidence="1 6">FDAARGOS_945</strain>
    </source>
</reference>
<dbReference type="EMBL" id="CP065611">
    <property type="protein sequence ID" value="QPR05050.1"/>
    <property type="molecule type" value="Genomic_DNA"/>
</dbReference>
<evidence type="ECO:0000313" key="6">
    <source>
        <dbReference type="Proteomes" id="UP000594864"/>
    </source>
</evidence>